<dbReference type="AlphaFoldDB" id="A0A139ATI4"/>
<feature type="region of interest" description="Disordered" evidence="1">
    <location>
        <begin position="108"/>
        <end position="154"/>
    </location>
</feature>
<gene>
    <name evidence="2" type="ORF">M427DRAFT_41660</name>
</gene>
<evidence type="ECO:0000256" key="1">
    <source>
        <dbReference type="SAM" id="MobiDB-lite"/>
    </source>
</evidence>
<feature type="compositionally biased region" description="Acidic residues" evidence="1">
    <location>
        <begin position="416"/>
        <end position="437"/>
    </location>
</feature>
<keyword evidence="3" id="KW-1185">Reference proteome</keyword>
<feature type="region of interest" description="Disordered" evidence="1">
    <location>
        <begin position="227"/>
        <end position="247"/>
    </location>
</feature>
<feature type="compositionally biased region" description="Acidic residues" evidence="1">
    <location>
        <begin position="133"/>
        <end position="154"/>
    </location>
</feature>
<feature type="compositionally biased region" description="Basic and acidic residues" evidence="1">
    <location>
        <begin position="118"/>
        <end position="132"/>
    </location>
</feature>
<name>A0A139ATI4_GONPJ</name>
<feature type="region of interest" description="Disordered" evidence="1">
    <location>
        <begin position="72"/>
        <end position="96"/>
    </location>
</feature>
<sequence length="487" mass="53463">MPNPTFKTTLHWMQTALRTESAPSDWSASPLCGHGFLGITQVSHSQFENYTPRNLLEMLIAPRNSYSLRKNATGNEREGTNTETSNVGCQGSRPSHMWPLPNTTIEVHGSSTSKAPPKLREAPKSSRHHLEIGDLDLPEDSDDNDMFEGSPDSEDGWADAEEELIDVDNHPTDRLFKMSGTTQPTGLNLEDHRTQMTSLAVRKHYLDFGRTIKMPAIEARLRDQPQTDFAVTPPSTSSMAPKGKSREVNHDLQDALITHKTLSRREYTEAADIFDSHISTRVNTSRSEFKQRILGVGKGADGIANVNLDSYTEHVLRPSLFSSPITESHSIRAALLRYASKVVESTDTDWWKRMASEVAKFDVMPSLNSDDDADSQTAADDHANINKILEQNRALYIGEIQAKGMKRKRIIKEVNETGDDAGGDGEVEPEGEMETDELAAGASTRARGPGLLRRGRGRGRGGTRVLRGGGGPGRAGSVTGNSPTHDV</sequence>
<accession>A0A139ATI4</accession>
<protein>
    <submittedName>
        <fullName evidence="2">Uncharacterized protein</fullName>
    </submittedName>
</protein>
<dbReference type="Proteomes" id="UP000070544">
    <property type="component" value="Unassembled WGS sequence"/>
</dbReference>
<evidence type="ECO:0000313" key="2">
    <source>
        <dbReference type="EMBL" id="KXS19805.1"/>
    </source>
</evidence>
<dbReference type="EMBL" id="KQ965737">
    <property type="protein sequence ID" value="KXS19805.1"/>
    <property type="molecule type" value="Genomic_DNA"/>
</dbReference>
<feature type="region of interest" description="Disordered" evidence="1">
    <location>
        <begin position="414"/>
        <end position="487"/>
    </location>
</feature>
<proteinExistence type="predicted"/>
<evidence type="ECO:0000313" key="3">
    <source>
        <dbReference type="Proteomes" id="UP000070544"/>
    </source>
</evidence>
<feature type="compositionally biased region" description="Polar residues" evidence="1">
    <location>
        <begin position="227"/>
        <end position="239"/>
    </location>
</feature>
<organism evidence="2 3">
    <name type="scientific">Gonapodya prolifera (strain JEL478)</name>
    <name type="common">Monoblepharis prolifera</name>
    <dbReference type="NCBI Taxonomy" id="1344416"/>
    <lineage>
        <taxon>Eukaryota</taxon>
        <taxon>Fungi</taxon>
        <taxon>Fungi incertae sedis</taxon>
        <taxon>Chytridiomycota</taxon>
        <taxon>Chytridiomycota incertae sedis</taxon>
        <taxon>Monoblepharidomycetes</taxon>
        <taxon>Monoblepharidales</taxon>
        <taxon>Gonapodyaceae</taxon>
        <taxon>Gonapodya</taxon>
    </lineage>
</organism>
<reference evidence="2 3" key="1">
    <citation type="journal article" date="2015" name="Genome Biol. Evol.">
        <title>Phylogenomic analyses indicate that early fungi evolved digesting cell walls of algal ancestors of land plants.</title>
        <authorList>
            <person name="Chang Y."/>
            <person name="Wang S."/>
            <person name="Sekimoto S."/>
            <person name="Aerts A.L."/>
            <person name="Choi C."/>
            <person name="Clum A."/>
            <person name="LaButti K.M."/>
            <person name="Lindquist E.A."/>
            <person name="Yee Ngan C."/>
            <person name="Ohm R.A."/>
            <person name="Salamov A.A."/>
            <person name="Grigoriev I.V."/>
            <person name="Spatafora J.W."/>
            <person name="Berbee M.L."/>
        </authorList>
    </citation>
    <scope>NUCLEOTIDE SEQUENCE [LARGE SCALE GENOMIC DNA]</scope>
    <source>
        <strain evidence="2 3">JEL478</strain>
    </source>
</reference>